<dbReference type="AlphaFoldDB" id="A0A9Q0THU3"/>
<proteinExistence type="predicted"/>
<dbReference type="EMBL" id="JAPFFK010000015">
    <property type="protein sequence ID" value="KAJ6711946.1"/>
    <property type="molecule type" value="Genomic_DNA"/>
</dbReference>
<gene>
    <name evidence="2" type="ORF">OIU79_008213</name>
</gene>
<accession>A0A9Q0THU3</accession>
<evidence type="ECO:0008006" key="4">
    <source>
        <dbReference type="Google" id="ProtNLM"/>
    </source>
</evidence>
<keyword evidence="3" id="KW-1185">Reference proteome</keyword>
<feature type="region of interest" description="Disordered" evidence="1">
    <location>
        <begin position="194"/>
        <end position="223"/>
    </location>
</feature>
<feature type="compositionally biased region" description="Basic and acidic residues" evidence="1">
    <location>
        <begin position="214"/>
        <end position="223"/>
    </location>
</feature>
<evidence type="ECO:0000313" key="2">
    <source>
        <dbReference type="EMBL" id="KAJ6711946.1"/>
    </source>
</evidence>
<evidence type="ECO:0000256" key="1">
    <source>
        <dbReference type="SAM" id="MobiDB-lite"/>
    </source>
</evidence>
<dbReference type="Proteomes" id="UP001151532">
    <property type="component" value="Chromosome 1"/>
</dbReference>
<dbReference type="OrthoDB" id="1694758at2759"/>
<organism evidence="2 3">
    <name type="scientific">Salix purpurea</name>
    <name type="common">Purple osier willow</name>
    <dbReference type="NCBI Taxonomy" id="77065"/>
    <lineage>
        <taxon>Eukaryota</taxon>
        <taxon>Viridiplantae</taxon>
        <taxon>Streptophyta</taxon>
        <taxon>Embryophyta</taxon>
        <taxon>Tracheophyta</taxon>
        <taxon>Spermatophyta</taxon>
        <taxon>Magnoliopsida</taxon>
        <taxon>eudicotyledons</taxon>
        <taxon>Gunneridae</taxon>
        <taxon>Pentapetalae</taxon>
        <taxon>rosids</taxon>
        <taxon>fabids</taxon>
        <taxon>Malpighiales</taxon>
        <taxon>Salicaceae</taxon>
        <taxon>Saliceae</taxon>
        <taxon>Salix</taxon>
    </lineage>
</organism>
<protein>
    <recommendedName>
        <fullName evidence="4">Retrotransposon Copia-like N-terminal domain-containing protein</fullName>
    </recommendedName>
</protein>
<reference evidence="2" key="2">
    <citation type="journal article" date="2023" name="Int. J. Mol. Sci.">
        <title>De Novo Assembly and Annotation of 11 Diverse Shrub Willow (Salix) Genomes Reveals Novel Gene Organization in Sex-Linked Regions.</title>
        <authorList>
            <person name="Hyden B."/>
            <person name="Feng K."/>
            <person name="Yates T.B."/>
            <person name="Jawdy S."/>
            <person name="Cereghino C."/>
            <person name="Smart L.B."/>
            <person name="Muchero W."/>
        </authorList>
    </citation>
    <scope>NUCLEOTIDE SEQUENCE</scope>
    <source>
        <tissue evidence="2">Shoot tip</tissue>
    </source>
</reference>
<sequence>MFETKVAPTQASNNKSYSIQITTIRINSVNFLCWSLSMMMYICGQVKISYLTSEKKASAREDPTYATWNAENSTIMIWLVNSKDGNLISNYMCYSTTKKLQNDVNQMYSDLGIIPRFMVYLEVRREESCKGSYLENRQLEVLLRTLHGLLLMQMQAISLQINTRLNDKSRKWYDYCDKPRHTWETYWKLHGKPPTWKSSTPGDKPNSVVPITDETDKSLFSEE</sequence>
<reference evidence="2" key="1">
    <citation type="submission" date="2022-11" db="EMBL/GenBank/DDBJ databases">
        <authorList>
            <person name="Hyden B.L."/>
            <person name="Feng K."/>
            <person name="Yates T."/>
            <person name="Jawdy S."/>
            <person name="Smart L.B."/>
            <person name="Muchero W."/>
        </authorList>
    </citation>
    <scope>NUCLEOTIDE SEQUENCE</scope>
    <source>
        <tissue evidence="2">Shoot tip</tissue>
    </source>
</reference>
<comment type="caution">
    <text evidence="2">The sequence shown here is derived from an EMBL/GenBank/DDBJ whole genome shotgun (WGS) entry which is preliminary data.</text>
</comment>
<name>A0A9Q0THU3_SALPP</name>
<evidence type="ECO:0000313" key="3">
    <source>
        <dbReference type="Proteomes" id="UP001151532"/>
    </source>
</evidence>